<evidence type="ECO:0000313" key="3">
    <source>
        <dbReference type="EMBL" id="RUS71075.1"/>
    </source>
</evidence>
<evidence type="ECO:0000313" key="4">
    <source>
        <dbReference type="Proteomes" id="UP000271974"/>
    </source>
</evidence>
<feature type="region of interest" description="Disordered" evidence="1">
    <location>
        <begin position="79"/>
        <end position="104"/>
    </location>
</feature>
<sequence>MGRWFAIVCRGIPWFAVVCHGLWWFAMVCRGLWWFAMVCRGLPWFAMICYDLPWFAMVREAGRTRDEMKLRFIPLGLSQSRADTGDNRVYTHSGRAPSWPRFKT</sequence>
<keyword evidence="2" id="KW-0472">Membrane</keyword>
<reference evidence="3 4" key="1">
    <citation type="submission" date="2019-01" db="EMBL/GenBank/DDBJ databases">
        <title>A draft genome assembly of the solar-powered sea slug Elysia chlorotica.</title>
        <authorList>
            <person name="Cai H."/>
            <person name="Li Q."/>
            <person name="Fang X."/>
            <person name="Li J."/>
            <person name="Curtis N.E."/>
            <person name="Altenburger A."/>
            <person name="Shibata T."/>
            <person name="Feng M."/>
            <person name="Maeda T."/>
            <person name="Schwartz J.A."/>
            <person name="Shigenobu S."/>
            <person name="Lundholm N."/>
            <person name="Nishiyama T."/>
            <person name="Yang H."/>
            <person name="Hasebe M."/>
            <person name="Li S."/>
            <person name="Pierce S.K."/>
            <person name="Wang J."/>
        </authorList>
    </citation>
    <scope>NUCLEOTIDE SEQUENCE [LARGE SCALE GENOMIC DNA]</scope>
    <source>
        <strain evidence="3">EC2010</strain>
        <tissue evidence="3">Whole organism of an adult</tissue>
    </source>
</reference>
<keyword evidence="2" id="KW-0812">Transmembrane</keyword>
<evidence type="ECO:0000256" key="2">
    <source>
        <dbReference type="SAM" id="Phobius"/>
    </source>
</evidence>
<dbReference type="AlphaFoldDB" id="A0A3S0Z5E6"/>
<dbReference type="EMBL" id="RQTK01001277">
    <property type="protein sequence ID" value="RUS71075.1"/>
    <property type="molecule type" value="Genomic_DNA"/>
</dbReference>
<proteinExistence type="predicted"/>
<name>A0A3S0Z5E6_ELYCH</name>
<keyword evidence="2" id="KW-1133">Transmembrane helix</keyword>
<accession>A0A3S0Z5E6</accession>
<feature type="transmembrane region" description="Helical" evidence="2">
    <location>
        <begin position="12"/>
        <end position="36"/>
    </location>
</feature>
<protein>
    <submittedName>
        <fullName evidence="3">Uncharacterized protein</fullName>
    </submittedName>
</protein>
<comment type="caution">
    <text evidence="3">The sequence shown here is derived from an EMBL/GenBank/DDBJ whole genome shotgun (WGS) entry which is preliminary data.</text>
</comment>
<gene>
    <name evidence="3" type="ORF">EGW08_021163</name>
</gene>
<dbReference type="Proteomes" id="UP000271974">
    <property type="component" value="Unassembled WGS sequence"/>
</dbReference>
<evidence type="ECO:0000256" key="1">
    <source>
        <dbReference type="SAM" id="MobiDB-lite"/>
    </source>
</evidence>
<keyword evidence="4" id="KW-1185">Reference proteome</keyword>
<organism evidence="3 4">
    <name type="scientific">Elysia chlorotica</name>
    <name type="common">Eastern emerald elysia</name>
    <name type="synonym">Sea slug</name>
    <dbReference type="NCBI Taxonomy" id="188477"/>
    <lineage>
        <taxon>Eukaryota</taxon>
        <taxon>Metazoa</taxon>
        <taxon>Spiralia</taxon>
        <taxon>Lophotrochozoa</taxon>
        <taxon>Mollusca</taxon>
        <taxon>Gastropoda</taxon>
        <taxon>Heterobranchia</taxon>
        <taxon>Euthyneura</taxon>
        <taxon>Panpulmonata</taxon>
        <taxon>Sacoglossa</taxon>
        <taxon>Placobranchoidea</taxon>
        <taxon>Plakobranchidae</taxon>
        <taxon>Elysia</taxon>
    </lineage>
</organism>
<feature type="transmembrane region" description="Helical" evidence="2">
    <location>
        <begin position="42"/>
        <end position="62"/>
    </location>
</feature>